<dbReference type="InterPro" id="IPR011004">
    <property type="entry name" value="Trimer_LpxA-like_sf"/>
</dbReference>
<protein>
    <submittedName>
        <fullName evidence="1">Serine acetyltransferase</fullName>
    </submittedName>
</protein>
<dbReference type="Proteomes" id="UP000292085">
    <property type="component" value="Unassembled WGS sequence"/>
</dbReference>
<proteinExistence type="predicted"/>
<dbReference type="GO" id="GO:0016740">
    <property type="term" value="F:transferase activity"/>
    <property type="evidence" value="ECO:0007669"/>
    <property type="project" value="UniProtKB-KW"/>
</dbReference>
<comment type="caution">
    <text evidence="1">The sequence shown here is derived from an EMBL/GenBank/DDBJ whole genome shotgun (WGS) entry which is preliminary data.</text>
</comment>
<evidence type="ECO:0000313" key="2">
    <source>
        <dbReference type="Proteomes" id="UP000292085"/>
    </source>
</evidence>
<dbReference type="PANTHER" id="PTHR42811">
    <property type="entry name" value="SERINE ACETYLTRANSFERASE"/>
    <property type="match status" value="1"/>
</dbReference>
<gene>
    <name evidence="1" type="ORF">EWE75_02365</name>
</gene>
<keyword evidence="1" id="KW-0808">Transferase</keyword>
<dbReference type="EMBL" id="SGIS01000002">
    <property type="protein sequence ID" value="RZF66237.1"/>
    <property type="molecule type" value="Genomic_DNA"/>
</dbReference>
<name>A0A4Q6Y920_9SPHN</name>
<sequence>MAKRTGASILTVRYPTRLISALLIFRGPRRERRADAPMKAAAKQVLLLLNLIRLWPTLLIIAFSGSDAPIRADIRRWCAILFHEEPAGFALLHRHMHLMVFFREYRNLVYLRLPFARAYRWMMPPLDSLHLDIPDLGPGCFIQHGFSTMVAVERIGANFWLNQQVSIGYSNDDDCPTIGNDVTVRPGAKIVGKLRIGDGATIGLNTVVTGNVPAGATVFGVPGRVIWRNRVDT</sequence>
<evidence type="ECO:0000313" key="1">
    <source>
        <dbReference type="EMBL" id="RZF66237.1"/>
    </source>
</evidence>
<dbReference type="OrthoDB" id="7545269at2"/>
<organism evidence="1 2">
    <name type="scientific">Sphingomonas populi</name>
    <dbReference type="NCBI Taxonomy" id="2484750"/>
    <lineage>
        <taxon>Bacteria</taxon>
        <taxon>Pseudomonadati</taxon>
        <taxon>Pseudomonadota</taxon>
        <taxon>Alphaproteobacteria</taxon>
        <taxon>Sphingomonadales</taxon>
        <taxon>Sphingomonadaceae</taxon>
        <taxon>Sphingomonas</taxon>
    </lineage>
</organism>
<reference evidence="1 2" key="1">
    <citation type="submission" date="2019-02" db="EMBL/GenBank/DDBJ databases">
        <authorList>
            <person name="Li Y."/>
        </authorList>
    </citation>
    <scope>NUCLEOTIDE SEQUENCE [LARGE SCALE GENOMIC DNA]</scope>
    <source>
        <strain evidence="1 2">3-7</strain>
    </source>
</reference>
<keyword evidence="2" id="KW-1185">Reference proteome</keyword>
<dbReference type="AlphaFoldDB" id="A0A4Q6Y920"/>
<dbReference type="SUPFAM" id="SSF51161">
    <property type="entry name" value="Trimeric LpxA-like enzymes"/>
    <property type="match status" value="1"/>
</dbReference>
<accession>A0A4Q6Y920</accession>
<dbReference type="Gene3D" id="2.160.10.10">
    <property type="entry name" value="Hexapeptide repeat proteins"/>
    <property type="match status" value="1"/>
</dbReference>